<dbReference type="EMBL" id="DS566081">
    <property type="status" value="NOT_ANNOTATED_CDS"/>
    <property type="molecule type" value="Genomic_DNA"/>
</dbReference>
<dbReference type="AlphaFoldDB" id="H3GZH5"/>
<accession>H3GZH5</accession>
<protein>
    <recommendedName>
        <fullName evidence="3">MULE transposase domain-containing protein</fullName>
    </recommendedName>
</protein>
<organism evidence="1 2">
    <name type="scientific">Phytophthora ramorum</name>
    <name type="common">Sudden oak death agent</name>
    <dbReference type="NCBI Taxonomy" id="164328"/>
    <lineage>
        <taxon>Eukaryota</taxon>
        <taxon>Sar</taxon>
        <taxon>Stramenopiles</taxon>
        <taxon>Oomycota</taxon>
        <taxon>Peronosporomycetes</taxon>
        <taxon>Peronosporales</taxon>
        <taxon>Peronosporaceae</taxon>
        <taxon>Phytophthora</taxon>
    </lineage>
</organism>
<evidence type="ECO:0008006" key="3">
    <source>
        <dbReference type="Google" id="ProtNLM"/>
    </source>
</evidence>
<dbReference type="EnsemblProtists" id="Phyra83204">
    <property type="protein sequence ID" value="Phyra83204"/>
    <property type="gene ID" value="Phyra83204"/>
</dbReference>
<dbReference type="Proteomes" id="UP000005238">
    <property type="component" value="Unassembled WGS sequence"/>
</dbReference>
<dbReference type="HOGENOM" id="CLU_1535511_0_0_1"/>
<name>H3GZH5_PHYRM</name>
<proteinExistence type="predicted"/>
<dbReference type="InParanoid" id="H3GZH5"/>
<sequence>MPKRIAWREVALGVDVGDADTVLSDMKSFKITKSNVMACSDFEPHQSYRLLTFVNRYSQTYLVNNDRVDDLRDWIYARAFTGEEPVTQAFTFGWDLDREGKPTVGNGSNERPLVIGFTTTALIQRLTVPPESFILHVDATYKMNFREYPVLVVELSDRAVSISWLSSLRRRRHNT</sequence>
<keyword evidence="2" id="KW-1185">Reference proteome</keyword>
<evidence type="ECO:0000313" key="2">
    <source>
        <dbReference type="Proteomes" id="UP000005238"/>
    </source>
</evidence>
<reference evidence="1" key="2">
    <citation type="submission" date="2015-06" db="UniProtKB">
        <authorList>
            <consortium name="EnsemblProtists"/>
        </authorList>
    </citation>
    <scope>IDENTIFICATION</scope>
    <source>
        <strain evidence="1">Pr102</strain>
    </source>
</reference>
<reference evidence="2" key="1">
    <citation type="journal article" date="2006" name="Science">
        <title>Phytophthora genome sequences uncover evolutionary origins and mechanisms of pathogenesis.</title>
        <authorList>
            <person name="Tyler B.M."/>
            <person name="Tripathy S."/>
            <person name="Zhang X."/>
            <person name="Dehal P."/>
            <person name="Jiang R.H."/>
            <person name="Aerts A."/>
            <person name="Arredondo F.D."/>
            <person name="Baxter L."/>
            <person name="Bensasson D."/>
            <person name="Beynon J.L."/>
            <person name="Chapman J."/>
            <person name="Damasceno C.M."/>
            <person name="Dorrance A.E."/>
            <person name="Dou D."/>
            <person name="Dickerman A.W."/>
            <person name="Dubchak I.L."/>
            <person name="Garbelotto M."/>
            <person name="Gijzen M."/>
            <person name="Gordon S.G."/>
            <person name="Govers F."/>
            <person name="Grunwald N.J."/>
            <person name="Huang W."/>
            <person name="Ivors K.L."/>
            <person name="Jones R.W."/>
            <person name="Kamoun S."/>
            <person name="Krampis K."/>
            <person name="Lamour K.H."/>
            <person name="Lee M.K."/>
            <person name="McDonald W.H."/>
            <person name="Medina M."/>
            <person name="Meijer H.J."/>
            <person name="Nordberg E.K."/>
            <person name="Maclean D.J."/>
            <person name="Ospina-Giraldo M.D."/>
            <person name="Morris P.F."/>
            <person name="Phuntumart V."/>
            <person name="Putnam N.H."/>
            <person name="Rash S."/>
            <person name="Rose J.K."/>
            <person name="Sakihama Y."/>
            <person name="Salamov A.A."/>
            <person name="Savidor A."/>
            <person name="Scheuring C.F."/>
            <person name="Smith B.M."/>
            <person name="Sobral B.W."/>
            <person name="Terry A."/>
            <person name="Torto-Alalibo T.A."/>
            <person name="Win J."/>
            <person name="Xu Z."/>
            <person name="Zhang H."/>
            <person name="Grigoriev I.V."/>
            <person name="Rokhsar D.S."/>
            <person name="Boore J.L."/>
        </authorList>
    </citation>
    <scope>NUCLEOTIDE SEQUENCE [LARGE SCALE GENOMIC DNA]</scope>
    <source>
        <strain evidence="2">Pr102</strain>
    </source>
</reference>
<evidence type="ECO:0000313" key="1">
    <source>
        <dbReference type="EnsemblProtists" id="Phyra83204"/>
    </source>
</evidence>
<dbReference type="OMA" id="KRIAWRE"/>